<dbReference type="Proteomes" id="UP000199664">
    <property type="component" value="Unassembled WGS sequence"/>
</dbReference>
<accession>A0A1H7IGV3</accession>
<dbReference type="GO" id="GO:0003677">
    <property type="term" value="F:DNA binding"/>
    <property type="evidence" value="ECO:0007669"/>
    <property type="project" value="InterPro"/>
</dbReference>
<name>A0A1H7IGV3_9HYPH</name>
<dbReference type="Gene3D" id="1.10.10.10">
    <property type="entry name" value="Winged helix-like DNA-binding domain superfamily/Winged helix DNA-binding domain"/>
    <property type="match status" value="1"/>
</dbReference>
<sequence>MVFEVATAIHNHPTVVAIVTREHCETIAIETSAFLQALQDDQAVCHAALVHASRVSMLMIDRLLDHKLRTAEERLGQWILSAMKPNDSFTVQIDFSKRSLALELGMSPANLSRLFNVLREHGVEVTGKTMKIIDLAKLRALAGDLN</sequence>
<organism evidence="2 3">
    <name type="scientific">Bosea lupini</name>
    <dbReference type="NCBI Taxonomy" id="1036779"/>
    <lineage>
        <taxon>Bacteria</taxon>
        <taxon>Pseudomonadati</taxon>
        <taxon>Pseudomonadota</taxon>
        <taxon>Alphaproteobacteria</taxon>
        <taxon>Hyphomicrobiales</taxon>
        <taxon>Boseaceae</taxon>
        <taxon>Bosea</taxon>
    </lineage>
</organism>
<gene>
    <name evidence="2" type="ORF">SAMN04515666_101979</name>
</gene>
<evidence type="ECO:0000313" key="2">
    <source>
        <dbReference type="EMBL" id="SEK61726.1"/>
    </source>
</evidence>
<dbReference type="InterPro" id="IPR036388">
    <property type="entry name" value="WH-like_DNA-bd_sf"/>
</dbReference>
<dbReference type="SUPFAM" id="SSF46785">
    <property type="entry name" value="Winged helix' DNA-binding domain"/>
    <property type="match status" value="1"/>
</dbReference>
<evidence type="ECO:0000313" key="3">
    <source>
        <dbReference type="Proteomes" id="UP000199664"/>
    </source>
</evidence>
<dbReference type="GO" id="GO:0006355">
    <property type="term" value="P:regulation of DNA-templated transcription"/>
    <property type="evidence" value="ECO:0007669"/>
    <property type="project" value="InterPro"/>
</dbReference>
<feature type="domain" description="HTH crp-type" evidence="1">
    <location>
        <begin position="69"/>
        <end position="136"/>
    </location>
</feature>
<dbReference type="PROSITE" id="PS51063">
    <property type="entry name" value="HTH_CRP_2"/>
    <property type="match status" value="1"/>
</dbReference>
<keyword evidence="3" id="KW-1185">Reference proteome</keyword>
<protein>
    <recommendedName>
        <fullName evidence="1">HTH crp-type domain-containing protein</fullName>
    </recommendedName>
</protein>
<dbReference type="AlphaFoldDB" id="A0A1H7IGV3"/>
<dbReference type="InterPro" id="IPR012318">
    <property type="entry name" value="HTH_CRP"/>
</dbReference>
<dbReference type="InterPro" id="IPR036390">
    <property type="entry name" value="WH_DNA-bd_sf"/>
</dbReference>
<proteinExistence type="predicted"/>
<evidence type="ECO:0000259" key="1">
    <source>
        <dbReference type="PROSITE" id="PS51063"/>
    </source>
</evidence>
<dbReference type="Pfam" id="PF13545">
    <property type="entry name" value="HTH_Crp_2"/>
    <property type="match status" value="1"/>
</dbReference>
<dbReference type="EMBL" id="FOAN01000001">
    <property type="protein sequence ID" value="SEK61726.1"/>
    <property type="molecule type" value="Genomic_DNA"/>
</dbReference>
<reference evidence="3" key="1">
    <citation type="submission" date="2016-10" db="EMBL/GenBank/DDBJ databases">
        <authorList>
            <person name="Varghese N."/>
            <person name="Submissions S."/>
        </authorList>
    </citation>
    <scope>NUCLEOTIDE SEQUENCE [LARGE SCALE GENOMIC DNA]</scope>
    <source>
        <strain evidence="3">LMG 26383,CCUG 61248,R- 45681</strain>
    </source>
</reference>
<dbReference type="STRING" id="1036779.SAMN04515666_101979"/>